<dbReference type="EMBL" id="VDEP01000214">
    <property type="protein sequence ID" value="KAA1122912.1"/>
    <property type="molecule type" value="Genomic_DNA"/>
</dbReference>
<feature type="chain" id="PRO_5036366213" description="Secreted protein" evidence="1">
    <location>
        <begin position="23"/>
        <end position="123"/>
    </location>
</feature>
<evidence type="ECO:0008006" key="6">
    <source>
        <dbReference type="Google" id="ProtNLM"/>
    </source>
</evidence>
<evidence type="ECO:0000313" key="4">
    <source>
        <dbReference type="Proteomes" id="UP000324748"/>
    </source>
</evidence>
<comment type="caution">
    <text evidence="2">The sequence shown here is derived from an EMBL/GenBank/DDBJ whole genome shotgun (WGS) entry which is preliminary data.</text>
</comment>
<accession>A0A5B0N5G9</accession>
<feature type="signal peptide" evidence="1">
    <location>
        <begin position="1"/>
        <end position="22"/>
    </location>
</feature>
<evidence type="ECO:0000313" key="3">
    <source>
        <dbReference type="EMBL" id="KAA1122912.1"/>
    </source>
</evidence>
<dbReference type="EMBL" id="VSWC01000118">
    <property type="protein sequence ID" value="KAA1083743.1"/>
    <property type="molecule type" value="Genomic_DNA"/>
</dbReference>
<gene>
    <name evidence="2" type="ORF">PGT21_005690</name>
    <name evidence="3" type="ORF">PGTUg99_013103</name>
</gene>
<name>A0A5B0N5G9_PUCGR</name>
<evidence type="ECO:0000313" key="5">
    <source>
        <dbReference type="Proteomes" id="UP000325313"/>
    </source>
</evidence>
<keyword evidence="1" id="KW-0732">Signal</keyword>
<protein>
    <recommendedName>
        <fullName evidence="6">Secreted protein</fullName>
    </recommendedName>
</protein>
<organism evidence="2 4">
    <name type="scientific">Puccinia graminis f. sp. tritici</name>
    <dbReference type="NCBI Taxonomy" id="56615"/>
    <lineage>
        <taxon>Eukaryota</taxon>
        <taxon>Fungi</taxon>
        <taxon>Dikarya</taxon>
        <taxon>Basidiomycota</taxon>
        <taxon>Pucciniomycotina</taxon>
        <taxon>Pucciniomycetes</taxon>
        <taxon>Pucciniales</taxon>
        <taxon>Pucciniaceae</taxon>
        <taxon>Puccinia</taxon>
    </lineage>
</organism>
<reference evidence="4 5" key="1">
    <citation type="submission" date="2019-05" db="EMBL/GenBank/DDBJ databases">
        <title>Emergence of the Ug99 lineage of the wheat stem rust pathogen through somatic hybridization.</title>
        <authorList>
            <person name="Li F."/>
            <person name="Upadhyaya N.M."/>
            <person name="Sperschneider J."/>
            <person name="Matny O."/>
            <person name="Nguyen-Phuc H."/>
            <person name="Mago R."/>
            <person name="Raley C."/>
            <person name="Miller M.E."/>
            <person name="Silverstein K.A.T."/>
            <person name="Henningsen E."/>
            <person name="Hirsch C.D."/>
            <person name="Visser B."/>
            <person name="Pretorius Z.A."/>
            <person name="Steffenson B.J."/>
            <person name="Schwessinger B."/>
            <person name="Dodds P.N."/>
            <person name="Figueroa M."/>
        </authorList>
    </citation>
    <scope>NUCLEOTIDE SEQUENCE [LARGE SCALE GENOMIC DNA]</scope>
    <source>
        <strain evidence="2">21-0</strain>
        <strain evidence="3 5">Ug99</strain>
    </source>
</reference>
<dbReference type="AlphaFoldDB" id="A0A5B0N5G9"/>
<dbReference type="Proteomes" id="UP000325313">
    <property type="component" value="Unassembled WGS sequence"/>
</dbReference>
<proteinExistence type="predicted"/>
<keyword evidence="4" id="KW-1185">Reference proteome</keyword>
<evidence type="ECO:0000313" key="2">
    <source>
        <dbReference type="EMBL" id="KAA1083743.1"/>
    </source>
</evidence>
<dbReference type="Proteomes" id="UP000324748">
    <property type="component" value="Unassembled WGS sequence"/>
</dbReference>
<sequence>MHISINLVLGIIFANVFYTCAASKCTARGCGATLVRHDFESTKCNVMFTCNNGGNHGQCRSDLSHYQLVCPYWEQNSHHSLHTYTGRCPNSSKNHVVDQACGACSPPVASTSPAETYHYSGGR</sequence>
<evidence type="ECO:0000256" key="1">
    <source>
        <dbReference type="SAM" id="SignalP"/>
    </source>
</evidence>
<dbReference type="OrthoDB" id="10277245at2759"/>